<proteinExistence type="predicted"/>
<evidence type="ECO:0000313" key="2">
    <source>
        <dbReference type="Proteomes" id="UP001162001"/>
    </source>
</evidence>
<reference evidence="1 2" key="1">
    <citation type="submission" date="2020-04" db="EMBL/GenBank/DDBJ databases">
        <title>Advantages and limits of metagenomic assembly and binning of a giant virus.</title>
        <authorList>
            <person name="Schulz F."/>
            <person name="Andreani J."/>
            <person name="Francis R."/>
            <person name="Boudjemaa H."/>
            <person name="Bou Khalil J.Y."/>
            <person name="Lee J."/>
            <person name="La Scola B."/>
            <person name="Woyke T."/>
        </authorList>
    </citation>
    <scope>NUCLEOTIDE SEQUENCE [LARGE SCALE GENOMIC DNA]</scope>
    <source>
        <strain evidence="1 2">FV1/VV64</strain>
    </source>
</reference>
<protein>
    <submittedName>
        <fullName evidence="1">Uncharacterized protein</fullName>
    </submittedName>
</protein>
<name>A0A7D3UPG1_9VIRU</name>
<sequence>MNPYNISGNSPHIHHNNVMQFKTKIIETNINSIFDLVQPKHKRKQICDECIAMKNSPEYIAEEEMKAIRKVENEAIQKILVWTNINNVHDQLADQSSLSLPIVGIVSQSKLDEWTEKLTNLGYLVTINNNMFIISLE</sequence>
<gene>
    <name evidence="1" type="ORF">Fadolivirus_1_450</name>
</gene>
<keyword evidence="2" id="KW-1185">Reference proteome</keyword>
<evidence type="ECO:0000313" key="1">
    <source>
        <dbReference type="EMBL" id="QKF93908.1"/>
    </source>
</evidence>
<dbReference type="EMBL" id="MT418680">
    <property type="protein sequence ID" value="QKF93908.1"/>
    <property type="molecule type" value="Genomic_DNA"/>
</dbReference>
<organism evidence="1 2">
    <name type="scientific">Fadolivirus FV1/VV64</name>
    <dbReference type="NCBI Taxonomy" id="3070911"/>
    <lineage>
        <taxon>Viruses</taxon>
        <taxon>Varidnaviria</taxon>
        <taxon>Bamfordvirae</taxon>
        <taxon>Nucleocytoviricota</taxon>
        <taxon>Megaviricetes</taxon>
        <taxon>Imitervirales</taxon>
        <taxon>Mimiviridae</taxon>
        <taxon>Klosneuvirinae</taxon>
        <taxon>Fadolivirus</taxon>
        <taxon>Fadolivirus algeromassiliense</taxon>
    </lineage>
</organism>
<dbReference type="Proteomes" id="UP001162001">
    <property type="component" value="Segment"/>
</dbReference>
<accession>A0A7D3UPG1</accession>